<evidence type="ECO:0000256" key="1">
    <source>
        <dbReference type="ARBA" id="ARBA00023015"/>
    </source>
</evidence>
<evidence type="ECO:0000313" key="6">
    <source>
        <dbReference type="Proteomes" id="UP001597151"/>
    </source>
</evidence>
<dbReference type="PRINTS" id="PR00033">
    <property type="entry name" value="HTHASNC"/>
</dbReference>
<dbReference type="InterPro" id="IPR011991">
    <property type="entry name" value="ArsR-like_HTH"/>
</dbReference>
<sequence length="147" mass="16356">MAEIDAVDRRILQALAGDSRMSNLELADKVGLSPSSCWRRVKALEESGVIRHYTVALDDAKQGLGFGAIVHVHLTRHDPDQLEAFIKAIQNRPEVRACHSTTGQADYHLHVVCADIEAYNGFLERFLFRIPAVASAQTNVILRTIKH</sequence>
<accession>A0ABW3THS9</accession>
<dbReference type="Pfam" id="PF01037">
    <property type="entry name" value="AsnC_trans_reg"/>
    <property type="match status" value="1"/>
</dbReference>
<dbReference type="InterPro" id="IPR000485">
    <property type="entry name" value="AsnC-type_HTH_dom"/>
</dbReference>
<dbReference type="PROSITE" id="PS00519">
    <property type="entry name" value="HTH_ASNC_1"/>
    <property type="match status" value="1"/>
</dbReference>
<keyword evidence="3" id="KW-0804">Transcription</keyword>
<organism evidence="5 6">
    <name type="scientific">Seohaeicola saemankumensis</name>
    <dbReference type="NCBI Taxonomy" id="481181"/>
    <lineage>
        <taxon>Bacteria</taxon>
        <taxon>Pseudomonadati</taxon>
        <taxon>Pseudomonadota</taxon>
        <taxon>Alphaproteobacteria</taxon>
        <taxon>Rhodobacterales</taxon>
        <taxon>Roseobacteraceae</taxon>
        <taxon>Seohaeicola</taxon>
    </lineage>
</organism>
<dbReference type="InterPro" id="IPR019887">
    <property type="entry name" value="Tscrpt_reg_AsnC/Lrp_C"/>
</dbReference>
<name>A0ABW3THS9_9RHOB</name>
<dbReference type="InterPro" id="IPR036390">
    <property type="entry name" value="WH_DNA-bd_sf"/>
</dbReference>
<keyword evidence="1" id="KW-0805">Transcription regulation</keyword>
<dbReference type="Gene3D" id="1.10.10.10">
    <property type="entry name" value="Winged helix-like DNA-binding domain superfamily/Winged helix DNA-binding domain"/>
    <property type="match status" value="1"/>
</dbReference>
<dbReference type="SMART" id="SM00344">
    <property type="entry name" value="HTH_ASNC"/>
    <property type="match status" value="1"/>
</dbReference>
<evidence type="ECO:0000256" key="2">
    <source>
        <dbReference type="ARBA" id="ARBA00023125"/>
    </source>
</evidence>
<comment type="caution">
    <text evidence="5">The sequence shown here is derived from an EMBL/GenBank/DDBJ whole genome shotgun (WGS) entry which is preliminary data.</text>
</comment>
<evidence type="ECO:0000259" key="4">
    <source>
        <dbReference type="PROSITE" id="PS50956"/>
    </source>
</evidence>
<dbReference type="InterPro" id="IPR011008">
    <property type="entry name" value="Dimeric_a/b-barrel"/>
</dbReference>
<dbReference type="Pfam" id="PF13412">
    <property type="entry name" value="HTH_24"/>
    <property type="match status" value="1"/>
</dbReference>
<dbReference type="EMBL" id="JBHTKR010000009">
    <property type="protein sequence ID" value="MFD1196583.1"/>
    <property type="molecule type" value="Genomic_DNA"/>
</dbReference>
<dbReference type="PROSITE" id="PS50956">
    <property type="entry name" value="HTH_ASNC_2"/>
    <property type="match status" value="1"/>
</dbReference>
<dbReference type="InterPro" id="IPR019888">
    <property type="entry name" value="Tscrpt_reg_AsnC-like"/>
</dbReference>
<dbReference type="PANTHER" id="PTHR30154">
    <property type="entry name" value="LEUCINE-RESPONSIVE REGULATORY PROTEIN"/>
    <property type="match status" value="1"/>
</dbReference>
<evidence type="ECO:0000256" key="3">
    <source>
        <dbReference type="ARBA" id="ARBA00023163"/>
    </source>
</evidence>
<dbReference type="SUPFAM" id="SSF54909">
    <property type="entry name" value="Dimeric alpha+beta barrel"/>
    <property type="match status" value="1"/>
</dbReference>
<keyword evidence="2" id="KW-0238">DNA-binding</keyword>
<dbReference type="Gene3D" id="3.30.70.920">
    <property type="match status" value="1"/>
</dbReference>
<gene>
    <name evidence="5" type="ORF">ACFQ3C_18100</name>
</gene>
<protein>
    <submittedName>
        <fullName evidence="5">Lrp/AsnC family transcriptional regulator</fullName>
    </submittedName>
</protein>
<reference evidence="6" key="1">
    <citation type="journal article" date="2019" name="Int. J. Syst. Evol. Microbiol.">
        <title>The Global Catalogue of Microorganisms (GCM) 10K type strain sequencing project: providing services to taxonomists for standard genome sequencing and annotation.</title>
        <authorList>
            <consortium name="The Broad Institute Genomics Platform"/>
            <consortium name="The Broad Institute Genome Sequencing Center for Infectious Disease"/>
            <person name="Wu L."/>
            <person name="Ma J."/>
        </authorList>
    </citation>
    <scope>NUCLEOTIDE SEQUENCE [LARGE SCALE GENOMIC DNA]</scope>
    <source>
        <strain evidence="6">CCUG 55328</strain>
    </source>
</reference>
<evidence type="ECO:0000313" key="5">
    <source>
        <dbReference type="EMBL" id="MFD1196583.1"/>
    </source>
</evidence>
<keyword evidence="6" id="KW-1185">Reference proteome</keyword>
<dbReference type="RefSeq" id="WP_380794877.1">
    <property type="nucleotide sequence ID" value="NZ_JBHTKR010000009.1"/>
</dbReference>
<proteinExistence type="predicted"/>
<dbReference type="SUPFAM" id="SSF46785">
    <property type="entry name" value="Winged helix' DNA-binding domain"/>
    <property type="match status" value="1"/>
</dbReference>
<dbReference type="InterPro" id="IPR019885">
    <property type="entry name" value="Tscrpt_reg_HTH_AsnC-type_CS"/>
</dbReference>
<dbReference type="Proteomes" id="UP001597151">
    <property type="component" value="Unassembled WGS sequence"/>
</dbReference>
<dbReference type="PANTHER" id="PTHR30154:SF34">
    <property type="entry name" value="TRANSCRIPTIONAL REGULATOR AZLB"/>
    <property type="match status" value="1"/>
</dbReference>
<dbReference type="CDD" id="cd00090">
    <property type="entry name" value="HTH_ARSR"/>
    <property type="match status" value="1"/>
</dbReference>
<feature type="domain" description="HTH asnC-type" evidence="4">
    <location>
        <begin position="4"/>
        <end position="65"/>
    </location>
</feature>
<dbReference type="InterPro" id="IPR036388">
    <property type="entry name" value="WH-like_DNA-bd_sf"/>
</dbReference>